<dbReference type="GO" id="GO:0005739">
    <property type="term" value="C:mitochondrion"/>
    <property type="evidence" value="ECO:0007669"/>
    <property type="project" value="TreeGrafter"/>
</dbReference>
<comment type="caution">
    <text evidence="3">The sequence shown here is derived from an EMBL/GenBank/DDBJ whole genome shotgun (WGS) entry which is preliminary data.</text>
</comment>
<dbReference type="GO" id="GO:0036297">
    <property type="term" value="P:interstrand cross-link repair"/>
    <property type="evidence" value="ECO:0007669"/>
    <property type="project" value="TreeGrafter"/>
</dbReference>
<dbReference type="Pfam" id="PF02809">
    <property type="entry name" value="UIM"/>
    <property type="match status" value="1"/>
</dbReference>
<evidence type="ECO:0000256" key="1">
    <source>
        <dbReference type="ARBA" id="ARBA00009797"/>
    </source>
</evidence>
<feature type="compositionally biased region" description="Basic and acidic residues" evidence="2">
    <location>
        <begin position="718"/>
        <end position="728"/>
    </location>
</feature>
<feature type="compositionally biased region" description="Low complexity" evidence="2">
    <location>
        <begin position="505"/>
        <end position="527"/>
    </location>
</feature>
<keyword evidence="3" id="KW-0269">Exonuclease</keyword>
<evidence type="ECO:0000313" key="4">
    <source>
        <dbReference type="Proteomes" id="UP000311382"/>
    </source>
</evidence>
<dbReference type="Proteomes" id="UP000311382">
    <property type="component" value="Unassembled WGS sequence"/>
</dbReference>
<feature type="compositionally biased region" description="Pro residues" evidence="2">
    <location>
        <begin position="640"/>
        <end position="651"/>
    </location>
</feature>
<dbReference type="GO" id="GO:0005634">
    <property type="term" value="C:nucleus"/>
    <property type="evidence" value="ECO:0007669"/>
    <property type="project" value="TreeGrafter"/>
</dbReference>
<name>A0A5C5FQ57_9BASI</name>
<keyword evidence="4" id="KW-1185">Reference proteome</keyword>
<feature type="region of interest" description="Disordered" evidence="2">
    <location>
        <begin position="430"/>
        <end position="660"/>
    </location>
</feature>
<organism evidence="3 4">
    <name type="scientific">Rhodotorula diobovata</name>
    <dbReference type="NCBI Taxonomy" id="5288"/>
    <lineage>
        <taxon>Eukaryota</taxon>
        <taxon>Fungi</taxon>
        <taxon>Dikarya</taxon>
        <taxon>Basidiomycota</taxon>
        <taxon>Pucciniomycotina</taxon>
        <taxon>Microbotryomycetes</taxon>
        <taxon>Sporidiobolales</taxon>
        <taxon>Sporidiobolaceae</taxon>
        <taxon>Rhodotorula</taxon>
    </lineage>
</organism>
<comment type="similarity">
    <text evidence="1">Belongs to the EXO5 family.</text>
</comment>
<proteinExistence type="inferred from homology"/>
<evidence type="ECO:0000256" key="2">
    <source>
        <dbReference type="SAM" id="MobiDB-lite"/>
    </source>
</evidence>
<reference evidence="3 4" key="1">
    <citation type="submission" date="2019-03" db="EMBL/GenBank/DDBJ databases">
        <title>Rhodosporidium diobovatum UCD-FST 08-225 genome sequencing, assembly, and annotation.</title>
        <authorList>
            <person name="Fakankun I.U."/>
            <person name="Fristensky B."/>
            <person name="Levin D.B."/>
        </authorList>
    </citation>
    <scope>NUCLEOTIDE SEQUENCE [LARGE SCALE GENOMIC DNA]</scope>
    <source>
        <strain evidence="3 4">UCD-FST 08-225</strain>
    </source>
</reference>
<dbReference type="PANTHER" id="PTHR14464:SF4">
    <property type="entry name" value="EXONUCLEASE V"/>
    <property type="match status" value="1"/>
</dbReference>
<dbReference type="PROSITE" id="PS50330">
    <property type="entry name" value="UIM"/>
    <property type="match status" value="1"/>
</dbReference>
<dbReference type="AlphaFoldDB" id="A0A5C5FQ57"/>
<keyword evidence="3" id="KW-0540">Nuclease</keyword>
<protein>
    <submittedName>
        <fullName evidence="3">Exonuclease V a 5' deoxyribonuclease-domain-containing protein</fullName>
    </submittedName>
</protein>
<dbReference type="InterPro" id="IPR003903">
    <property type="entry name" value="UIM_dom"/>
</dbReference>
<feature type="compositionally biased region" description="Basic and acidic residues" evidence="2">
    <location>
        <begin position="229"/>
        <end position="238"/>
    </location>
</feature>
<sequence length="739" mass="79872">MASPAASDYGSELNYADDALEAQLAAAERATVVAPSVEVERGQHVDIALEDQEGELQTAENGTLPSPGEALAPQGLARENLERFRKWRGWGALSVSDLTGPSWCEWQHSYRLLTKPHLPPLARPVTITTASGATIEVDTERTVKREGVLDRGRAVHAKIEREVMGPVEEVKVEVQGKEEWWALRILNTATCLETLFETGRVREVPVVGWVGDFLVFGVCDEIERREVHLPPSPVKRDGVPASTPPRPATPTTSKKDQQSTLKQFFSPVASLSQSSRSTGEARADDVVDLTSLESEEEPVARPRWCFVLSDTKTRFNRSIPAEAESRPARLQLMLYHRLLLSFLRPSTPSPPPSGPPPFSWPRLYTHHSLSPDIPLSPAFLSSIAPLLVATPAFAHARTLQDFVDVLGRYGELLGGDDWLGPEMEISYRLREDEGEGGGRGGRGKRWRGRRGKRKREGEDAAAAEEGNKRREEEPDAAQAARDADEEEDLRRAIELSLQDPPAVDAGAPAQATSAAAPPTVAVATESADTVDSQLEDSQLPFLANPSLPLPLPAPPTSAGDTGDESDTSPLFGLADAFALPLNSQSDPPADPAPSGRYNLRRRRPAASTSAPVGTPPAPPAVSSPRAGIAASSATAGQPSAPAPSSPSPEPADPSFIGTTTFVNSPRELNAWLSSVLSYWRSERAPVGVAPSETRRCRTCEFEEGCEWRAEKAREAAEAARQRRQERTMQRVAEGVGARG</sequence>
<feature type="compositionally biased region" description="Low complexity" evidence="2">
    <location>
        <begin position="622"/>
        <end position="639"/>
    </location>
</feature>
<keyword evidence="3" id="KW-0378">Hydrolase</keyword>
<dbReference type="EMBL" id="SOZI01000115">
    <property type="protein sequence ID" value="TNY18933.1"/>
    <property type="molecule type" value="Genomic_DNA"/>
</dbReference>
<accession>A0A5C5FQ57</accession>
<gene>
    <name evidence="3" type="ORF">DMC30DRAFT_28332</name>
</gene>
<evidence type="ECO:0000313" key="3">
    <source>
        <dbReference type="EMBL" id="TNY18933.1"/>
    </source>
</evidence>
<dbReference type="SMART" id="SM00726">
    <property type="entry name" value="UIM"/>
    <property type="match status" value="1"/>
</dbReference>
<feature type="region of interest" description="Disordered" evidence="2">
    <location>
        <begin position="718"/>
        <end position="739"/>
    </location>
</feature>
<dbReference type="PANTHER" id="PTHR14464">
    <property type="entry name" value="EXONUCLEASE V"/>
    <property type="match status" value="1"/>
</dbReference>
<dbReference type="OrthoDB" id="354769at2759"/>
<feature type="region of interest" description="Disordered" evidence="2">
    <location>
        <begin position="229"/>
        <end position="259"/>
    </location>
</feature>
<dbReference type="InterPro" id="IPR019190">
    <property type="entry name" value="EXOV"/>
</dbReference>
<dbReference type="GO" id="GO:0045145">
    <property type="term" value="F:single-stranded DNA 5'-3' DNA exonuclease activity"/>
    <property type="evidence" value="ECO:0007669"/>
    <property type="project" value="InterPro"/>
</dbReference>
<dbReference type="Pfam" id="PF09810">
    <property type="entry name" value="Exo5"/>
    <property type="match status" value="2"/>
</dbReference>
<feature type="compositionally biased region" description="Basic residues" evidence="2">
    <location>
        <begin position="441"/>
        <end position="454"/>
    </location>
</feature>